<feature type="compositionally biased region" description="Gly residues" evidence="1">
    <location>
        <begin position="271"/>
        <end position="299"/>
    </location>
</feature>
<dbReference type="AlphaFoldDB" id="A0A9X8QTB2"/>
<organism evidence="2 3">
    <name type="scientific">Streptomyces yunnanensis</name>
    <dbReference type="NCBI Taxonomy" id="156453"/>
    <lineage>
        <taxon>Bacteria</taxon>
        <taxon>Bacillati</taxon>
        <taxon>Actinomycetota</taxon>
        <taxon>Actinomycetes</taxon>
        <taxon>Kitasatosporales</taxon>
        <taxon>Streptomycetaceae</taxon>
        <taxon>Streptomyces</taxon>
    </lineage>
</organism>
<feature type="compositionally biased region" description="Basic and acidic residues" evidence="1">
    <location>
        <begin position="328"/>
        <end position="338"/>
    </location>
</feature>
<name>A0A9X8QTB2_9ACTN</name>
<gene>
    <name evidence="2" type="ORF">SAMN05216268_107171</name>
</gene>
<comment type="caution">
    <text evidence="2">The sequence shown here is derived from an EMBL/GenBank/DDBJ whole genome shotgun (WGS) entry which is preliminary data.</text>
</comment>
<dbReference type="Proteomes" id="UP000184388">
    <property type="component" value="Unassembled WGS sequence"/>
</dbReference>
<accession>A0A9X8QTB2</accession>
<sequence length="338" mass="32758">MVTGPVARVVVGDVEAVAPRAGGSARIGAVAAEGRAAAPVRLLDVGLVAVVGGVDAGVVLDERLVALDVDPGVVDVGAGRPAAVEAVADDLGARGAFLDVDVLAADPRADGVVQDLDVVAPVVRAARAAHIDTLAHPPAVLAGVTDGGVPDDPVLAGRAEVHALHGQVVDGDRVDHHAVRGVHHDALLAAGDGDALDGAVGRPAQMEAVAAAGGERGLDRTGQGDAGRGAAGRGGRDVAAVGAIGEPDGVAGCGGGQRALELCSGRNLDDAGGGGRRGDGSGGGGAGRGGRSPGGGQGAGHEPERGGGEGGEGPGAHPTAFPYMNVGREGESRERRRS</sequence>
<feature type="compositionally biased region" description="Gly residues" evidence="1">
    <location>
        <begin position="224"/>
        <end position="233"/>
    </location>
</feature>
<proteinExistence type="predicted"/>
<evidence type="ECO:0000313" key="2">
    <source>
        <dbReference type="EMBL" id="SHL94207.1"/>
    </source>
</evidence>
<evidence type="ECO:0000256" key="1">
    <source>
        <dbReference type="SAM" id="MobiDB-lite"/>
    </source>
</evidence>
<feature type="region of interest" description="Disordered" evidence="1">
    <location>
        <begin position="210"/>
        <end position="234"/>
    </location>
</feature>
<protein>
    <submittedName>
        <fullName evidence="2">Uncharacterized protein</fullName>
    </submittedName>
</protein>
<dbReference type="EMBL" id="FRBK01000007">
    <property type="protein sequence ID" value="SHL94207.1"/>
    <property type="molecule type" value="Genomic_DNA"/>
</dbReference>
<evidence type="ECO:0000313" key="3">
    <source>
        <dbReference type="Proteomes" id="UP000184388"/>
    </source>
</evidence>
<reference evidence="3" key="1">
    <citation type="submission" date="2016-11" db="EMBL/GenBank/DDBJ databases">
        <authorList>
            <person name="Jaros S."/>
            <person name="Januszkiewicz K."/>
            <person name="Wedrychowicz H."/>
        </authorList>
    </citation>
    <scope>NUCLEOTIDE SEQUENCE [LARGE SCALE GENOMIC DNA]</scope>
    <source>
        <strain evidence="3">CGMCC 4.3555</strain>
    </source>
</reference>
<feature type="region of interest" description="Disordered" evidence="1">
    <location>
        <begin position="268"/>
        <end position="338"/>
    </location>
</feature>